<accession>A0AAN8FGS4</accession>
<comment type="caution">
    <text evidence="1">The sequence shown here is derived from an EMBL/GenBank/DDBJ whole genome shotgun (WGS) entry which is preliminary data.</text>
</comment>
<evidence type="ECO:0000313" key="2">
    <source>
        <dbReference type="Proteomes" id="UP001331761"/>
    </source>
</evidence>
<evidence type="ECO:0000313" key="1">
    <source>
        <dbReference type="EMBL" id="KAK5979521.1"/>
    </source>
</evidence>
<organism evidence="1 2">
    <name type="scientific">Trichostrongylus colubriformis</name>
    <name type="common">Black scour worm</name>
    <dbReference type="NCBI Taxonomy" id="6319"/>
    <lineage>
        <taxon>Eukaryota</taxon>
        <taxon>Metazoa</taxon>
        <taxon>Ecdysozoa</taxon>
        <taxon>Nematoda</taxon>
        <taxon>Chromadorea</taxon>
        <taxon>Rhabditida</taxon>
        <taxon>Rhabditina</taxon>
        <taxon>Rhabditomorpha</taxon>
        <taxon>Strongyloidea</taxon>
        <taxon>Trichostrongylidae</taxon>
        <taxon>Trichostrongylus</taxon>
    </lineage>
</organism>
<dbReference type="Proteomes" id="UP001331761">
    <property type="component" value="Unassembled WGS sequence"/>
</dbReference>
<keyword evidence="2" id="KW-1185">Reference proteome</keyword>
<dbReference type="InterPro" id="IPR036259">
    <property type="entry name" value="MFS_trans_sf"/>
</dbReference>
<evidence type="ECO:0008006" key="3">
    <source>
        <dbReference type="Google" id="ProtNLM"/>
    </source>
</evidence>
<protein>
    <recommendedName>
        <fullName evidence="3">MFS transporter</fullName>
    </recommendedName>
</protein>
<sequence length="71" mass="7482">GAIYAAQNVGSLFMLLAGWQADRLNGKWTIAVAMTLLILSNSLIPSVASTSPWLVFVFSPTSFPATIPSAV</sequence>
<reference evidence="1 2" key="1">
    <citation type="submission" date="2019-10" db="EMBL/GenBank/DDBJ databases">
        <title>Assembly and Annotation for the nematode Trichostrongylus colubriformis.</title>
        <authorList>
            <person name="Martin J."/>
        </authorList>
    </citation>
    <scope>NUCLEOTIDE SEQUENCE [LARGE SCALE GENOMIC DNA]</scope>
    <source>
        <strain evidence="1">G859</strain>
        <tissue evidence="1">Whole worm</tissue>
    </source>
</reference>
<dbReference type="Gene3D" id="1.20.1250.20">
    <property type="entry name" value="MFS general substrate transporter like domains"/>
    <property type="match status" value="1"/>
</dbReference>
<name>A0AAN8FGS4_TRICO</name>
<dbReference type="AlphaFoldDB" id="A0AAN8FGS4"/>
<gene>
    <name evidence="1" type="ORF">GCK32_021273</name>
</gene>
<feature type="non-terminal residue" evidence="1">
    <location>
        <position position="1"/>
    </location>
</feature>
<dbReference type="EMBL" id="WIXE01008290">
    <property type="protein sequence ID" value="KAK5979521.1"/>
    <property type="molecule type" value="Genomic_DNA"/>
</dbReference>
<proteinExistence type="predicted"/>
<dbReference type="SUPFAM" id="SSF103473">
    <property type="entry name" value="MFS general substrate transporter"/>
    <property type="match status" value="1"/>
</dbReference>